<dbReference type="InterPro" id="IPR036770">
    <property type="entry name" value="Ankyrin_rpt-contain_sf"/>
</dbReference>
<feature type="repeat" description="ANK" evidence="3">
    <location>
        <begin position="128"/>
        <end position="160"/>
    </location>
</feature>
<keyword evidence="5" id="KW-1185">Reference proteome</keyword>
<dbReference type="PANTHER" id="PTHR24180">
    <property type="entry name" value="CYCLIN-DEPENDENT KINASE INHIBITOR 2C-RELATED"/>
    <property type="match status" value="1"/>
</dbReference>
<protein>
    <submittedName>
        <fullName evidence="4">Uncharacterized protein</fullName>
    </submittedName>
</protein>
<evidence type="ECO:0000313" key="5">
    <source>
        <dbReference type="Proteomes" id="UP000184356"/>
    </source>
</evidence>
<dbReference type="SMART" id="SM00248">
    <property type="entry name" value="ANK"/>
    <property type="match status" value="3"/>
</dbReference>
<dbReference type="InterPro" id="IPR051637">
    <property type="entry name" value="Ank_repeat_dom-contain_49"/>
</dbReference>
<evidence type="ECO:0000313" key="4">
    <source>
        <dbReference type="EMBL" id="OJJ54093.1"/>
    </source>
</evidence>
<evidence type="ECO:0000256" key="1">
    <source>
        <dbReference type="ARBA" id="ARBA00022737"/>
    </source>
</evidence>
<dbReference type="SUPFAM" id="SSF48403">
    <property type="entry name" value="Ankyrin repeat"/>
    <property type="match status" value="1"/>
</dbReference>
<dbReference type="Pfam" id="PF12796">
    <property type="entry name" value="Ank_2"/>
    <property type="match status" value="1"/>
</dbReference>
<gene>
    <name evidence="4" type="ORF">ASPSYDRAFT_35615</name>
</gene>
<keyword evidence="1" id="KW-0677">Repeat</keyword>
<dbReference type="STRING" id="1036612.A0A1L9T467"/>
<keyword evidence="2 3" id="KW-0040">ANK repeat</keyword>
<proteinExistence type="predicted"/>
<dbReference type="PANTHER" id="PTHR24180:SF45">
    <property type="entry name" value="POLY [ADP-RIBOSE] POLYMERASE TANKYRASE"/>
    <property type="match status" value="1"/>
</dbReference>
<dbReference type="GeneID" id="63761425"/>
<organism evidence="4 5">
    <name type="scientific">Aspergillus sydowii CBS 593.65</name>
    <dbReference type="NCBI Taxonomy" id="1036612"/>
    <lineage>
        <taxon>Eukaryota</taxon>
        <taxon>Fungi</taxon>
        <taxon>Dikarya</taxon>
        <taxon>Ascomycota</taxon>
        <taxon>Pezizomycotina</taxon>
        <taxon>Eurotiomycetes</taxon>
        <taxon>Eurotiomycetidae</taxon>
        <taxon>Eurotiales</taxon>
        <taxon>Aspergillaceae</taxon>
        <taxon>Aspergillus</taxon>
        <taxon>Aspergillus subgen. Nidulantes</taxon>
    </lineage>
</organism>
<evidence type="ECO:0000256" key="3">
    <source>
        <dbReference type="PROSITE-ProRule" id="PRU00023"/>
    </source>
</evidence>
<dbReference type="PROSITE" id="PS50297">
    <property type="entry name" value="ANK_REP_REGION"/>
    <property type="match status" value="2"/>
</dbReference>
<dbReference type="AlphaFoldDB" id="A0A1L9T467"/>
<accession>A0A1L9T467</accession>
<name>A0A1L9T467_9EURO</name>
<dbReference type="PROSITE" id="PS50088">
    <property type="entry name" value="ANK_REPEAT"/>
    <property type="match status" value="2"/>
</dbReference>
<reference evidence="5" key="1">
    <citation type="journal article" date="2017" name="Genome Biol.">
        <title>Comparative genomics reveals high biological diversity and specific adaptations in the industrially and medically important fungal genus Aspergillus.</title>
        <authorList>
            <person name="de Vries R.P."/>
            <person name="Riley R."/>
            <person name="Wiebenga A."/>
            <person name="Aguilar-Osorio G."/>
            <person name="Amillis S."/>
            <person name="Uchima C.A."/>
            <person name="Anderluh G."/>
            <person name="Asadollahi M."/>
            <person name="Askin M."/>
            <person name="Barry K."/>
            <person name="Battaglia E."/>
            <person name="Bayram O."/>
            <person name="Benocci T."/>
            <person name="Braus-Stromeyer S.A."/>
            <person name="Caldana C."/>
            <person name="Canovas D."/>
            <person name="Cerqueira G.C."/>
            <person name="Chen F."/>
            <person name="Chen W."/>
            <person name="Choi C."/>
            <person name="Clum A."/>
            <person name="Dos Santos R.A."/>
            <person name="Damasio A.R."/>
            <person name="Diallinas G."/>
            <person name="Emri T."/>
            <person name="Fekete E."/>
            <person name="Flipphi M."/>
            <person name="Freyberg S."/>
            <person name="Gallo A."/>
            <person name="Gournas C."/>
            <person name="Habgood R."/>
            <person name="Hainaut M."/>
            <person name="Harispe M.L."/>
            <person name="Henrissat B."/>
            <person name="Hilden K.S."/>
            <person name="Hope R."/>
            <person name="Hossain A."/>
            <person name="Karabika E."/>
            <person name="Karaffa L."/>
            <person name="Karanyi Z."/>
            <person name="Krasevec N."/>
            <person name="Kuo A."/>
            <person name="Kusch H."/>
            <person name="LaButti K."/>
            <person name="Lagendijk E.L."/>
            <person name="Lapidus A."/>
            <person name="Levasseur A."/>
            <person name="Lindquist E."/>
            <person name="Lipzen A."/>
            <person name="Logrieco A.F."/>
            <person name="MacCabe A."/>
            <person name="Maekelae M.R."/>
            <person name="Malavazi I."/>
            <person name="Melin P."/>
            <person name="Meyer V."/>
            <person name="Mielnichuk N."/>
            <person name="Miskei M."/>
            <person name="Molnar A.P."/>
            <person name="Mule G."/>
            <person name="Ngan C.Y."/>
            <person name="Orejas M."/>
            <person name="Orosz E."/>
            <person name="Ouedraogo J.P."/>
            <person name="Overkamp K.M."/>
            <person name="Park H.-S."/>
            <person name="Perrone G."/>
            <person name="Piumi F."/>
            <person name="Punt P.J."/>
            <person name="Ram A.F."/>
            <person name="Ramon A."/>
            <person name="Rauscher S."/>
            <person name="Record E."/>
            <person name="Riano-Pachon D.M."/>
            <person name="Robert V."/>
            <person name="Roehrig J."/>
            <person name="Ruller R."/>
            <person name="Salamov A."/>
            <person name="Salih N.S."/>
            <person name="Samson R.A."/>
            <person name="Sandor E."/>
            <person name="Sanguinetti M."/>
            <person name="Schuetze T."/>
            <person name="Sepcic K."/>
            <person name="Shelest E."/>
            <person name="Sherlock G."/>
            <person name="Sophianopoulou V."/>
            <person name="Squina F.M."/>
            <person name="Sun H."/>
            <person name="Susca A."/>
            <person name="Todd R.B."/>
            <person name="Tsang A."/>
            <person name="Unkles S.E."/>
            <person name="van de Wiele N."/>
            <person name="van Rossen-Uffink D."/>
            <person name="Oliveira J.V."/>
            <person name="Vesth T.C."/>
            <person name="Visser J."/>
            <person name="Yu J.-H."/>
            <person name="Zhou M."/>
            <person name="Andersen M.R."/>
            <person name="Archer D.B."/>
            <person name="Baker S.E."/>
            <person name="Benoit I."/>
            <person name="Brakhage A.A."/>
            <person name="Braus G.H."/>
            <person name="Fischer R."/>
            <person name="Frisvad J.C."/>
            <person name="Goldman G.H."/>
            <person name="Houbraken J."/>
            <person name="Oakley B."/>
            <person name="Pocsi I."/>
            <person name="Scazzocchio C."/>
            <person name="Seiboth B."/>
            <person name="vanKuyk P.A."/>
            <person name="Wortman J."/>
            <person name="Dyer P.S."/>
            <person name="Grigoriev I.V."/>
        </authorList>
    </citation>
    <scope>NUCLEOTIDE SEQUENCE [LARGE SCALE GENOMIC DNA]</scope>
    <source>
        <strain evidence="5">CBS 593.65</strain>
    </source>
</reference>
<dbReference type="Gene3D" id="1.25.40.20">
    <property type="entry name" value="Ankyrin repeat-containing domain"/>
    <property type="match status" value="1"/>
</dbReference>
<evidence type="ECO:0000256" key="2">
    <source>
        <dbReference type="ARBA" id="ARBA00023043"/>
    </source>
</evidence>
<sequence>MASLDELHEDILHQLAQLFSKSDIFSLRLTSRHLFIFLTPYLDKLLVSEIRAGTHTHLHRAAAIPPKAPDQDHYKHGIIVRLVKEDAPVNQHGENSETALHSASRSGNLAAMHSLLNAGAEVDALSFHGWTPLRLACRYGYADAARVLLDFGAGTHESGSFGWTAMQYALWNGHEECVEVLREYGVTSTDALTTVNTVKQQWGIYVYQNKPI</sequence>
<dbReference type="OrthoDB" id="366390at2759"/>
<feature type="repeat" description="ANK" evidence="3">
    <location>
        <begin position="95"/>
        <end position="127"/>
    </location>
</feature>
<dbReference type="InterPro" id="IPR002110">
    <property type="entry name" value="Ankyrin_rpt"/>
</dbReference>
<dbReference type="VEuPathDB" id="FungiDB:ASPSYDRAFT_35615"/>
<dbReference type="Pfam" id="PF00023">
    <property type="entry name" value="Ank"/>
    <property type="match status" value="1"/>
</dbReference>
<dbReference type="RefSeq" id="XP_040697899.1">
    <property type="nucleotide sequence ID" value="XM_040845352.1"/>
</dbReference>
<dbReference type="Proteomes" id="UP000184356">
    <property type="component" value="Unassembled WGS sequence"/>
</dbReference>
<dbReference type="EMBL" id="KV878595">
    <property type="protein sequence ID" value="OJJ54093.1"/>
    <property type="molecule type" value="Genomic_DNA"/>
</dbReference>